<accession>A0AAE1A4X4</accession>
<proteinExistence type="predicted"/>
<evidence type="ECO:0000313" key="1">
    <source>
        <dbReference type="EMBL" id="KAK3781057.1"/>
    </source>
</evidence>
<gene>
    <name evidence="1" type="ORF">RRG08_046360</name>
</gene>
<organism evidence="1 2">
    <name type="scientific">Elysia crispata</name>
    <name type="common">lettuce slug</name>
    <dbReference type="NCBI Taxonomy" id="231223"/>
    <lineage>
        <taxon>Eukaryota</taxon>
        <taxon>Metazoa</taxon>
        <taxon>Spiralia</taxon>
        <taxon>Lophotrochozoa</taxon>
        <taxon>Mollusca</taxon>
        <taxon>Gastropoda</taxon>
        <taxon>Heterobranchia</taxon>
        <taxon>Euthyneura</taxon>
        <taxon>Panpulmonata</taxon>
        <taxon>Sacoglossa</taxon>
        <taxon>Placobranchoidea</taxon>
        <taxon>Plakobranchidae</taxon>
        <taxon>Elysia</taxon>
    </lineage>
</organism>
<protein>
    <submittedName>
        <fullName evidence="1">Uncharacterized protein</fullName>
    </submittedName>
</protein>
<dbReference type="EMBL" id="JAWDGP010002673">
    <property type="protein sequence ID" value="KAK3781057.1"/>
    <property type="molecule type" value="Genomic_DNA"/>
</dbReference>
<name>A0AAE1A4X4_9GAST</name>
<dbReference type="Proteomes" id="UP001283361">
    <property type="component" value="Unassembled WGS sequence"/>
</dbReference>
<reference evidence="1" key="1">
    <citation type="journal article" date="2023" name="G3 (Bethesda)">
        <title>A reference genome for the long-term kleptoplast-retaining sea slug Elysia crispata morphotype clarki.</title>
        <authorList>
            <person name="Eastman K.E."/>
            <person name="Pendleton A.L."/>
            <person name="Shaikh M.A."/>
            <person name="Suttiyut T."/>
            <person name="Ogas R."/>
            <person name="Tomko P."/>
            <person name="Gavelis G."/>
            <person name="Widhalm J.R."/>
            <person name="Wisecaver J.H."/>
        </authorList>
    </citation>
    <scope>NUCLEOTIDE SEQUENCE</scope>
    <source>
        <strain evidence="1">ECLA1</strain>
    </source>
</reference>
<comment type="caution">
    <text evidence="1">The sequence shown here is derived from an EMBL/GenBank/DDBJ whole genome shotgun (WGS) entry which is preliminary data.</text>
</comment>
<dbReference type="AlphaFoldDB" id="A0AAE1A4X4"/>
<keyword evidence="2" id="KW-1185">Reference proteome</keyword>
<sequence>MKCKCGVINEKKPGKDPETNLLVYLPQLRFSVFKVQLTVAMLDKSVQVKIGSTPYSAQIAFVLSRGSCFSPSELHRKRTRQLEIYVTAEEPAPLTGQRCK</sequence>
<evidence type="ECO:0000313" key="2">
    <source>
        <dbReference type="Proteomes" id="UP001283361"/>
    </source>
</evidence>